<evidence type="ECO:0008006" key="3">
    <source>
        <dbReference type="Google" id="ProtNLM"/>
    </source>
</evidence>
<name>A0A5C3Q1K1_9AGAR</name>
<organism evidence="1 2">
    <name type="scientific">Pterulicium gracile</name>
    <dbReference type="NCBI Taxonomy" id="1884261"/>
    <lineage>
        <taxon>Eukaryota</taxon>
        <taxon>Fungi</taxon>
        <taxon>Dikarya</taxon>
        <taxon>Basidiomycota</taxon>
        <taxon>Agaricomycotina</taxon>
        <taxon>Agaricomycetes</taxon>
        <taxon>Agaricomycetidae</taxon>
        <taxon>Agaricales</taxon>
        <taxon>Pleurotineae</taxon>
        <taxon>Pterulaceae</taxon>
        <taxon>Pterulicium</taxon>
    </lineage>
</organism>
<evidence type="ECO:0000313" key="2">
    <source>
        <dbReference type="Proteomes" id="UP000305067"/>
    </source>
</evidence>
<reference evidence="1 2" key="1">
    <citation type="journal article" date="2019" name="Nat. Ecol. Evol.">
        <title>Megaphylogeny resolves global patterns of mushroom evolution.</title>
        <authorList>
            <person name="Varga T."/>
            <person name="Krizsan K."/>
            <person name="Foldi C."/>
            <person name="Dima B."/>
            <person name="Sanchez-Garcia M."/>
            <person name="Sanchez-Ramirez S."/>
            <person name="Szollosi G.J."/>
            <person name="Szarkandi J.G."/>
            <person name="Papp V."/>
            <person name="Albert L."/>
            <person name="Andreopoulos W."/>
            <person name="Angelini C."/>
            <person name="Antonin V."/>
            <person name="Barry K.W."/>
            <person name="Bougher N.L."/>
            <person name="Buchanan P."/>
            <person name="Buyck B."/>
            <person name="Bense V."/>
            <person name="Catcheside P."/>
            <person name="Chovatia M."/>
            <person name="Cooper J."/>
            <person name="Damon W."/>
            <person name="Desjardin D."/>
            <person name="Finy P."/>
            <person name="Geml J."/>
            <person name="Haridas S."/>
            <person name="Hughes K."/>
            <person name="Justo A."/>
            <person name="Karasinski D."/>
            <person name="Kautmanova I."/>
            <person name="Kiss B."/>
            <person name="Kocsube S."/>
            <person name="Kotiranta H."/>
            <person name="LaButti K.M."/>
            <person name="Lechner B.E."/>
            <person name="Liimatainen K."/>
            <person name="Lipzen A."/>
            <person name="Lukacs Z."/>
            <person name="Mihaltcheva S."/>
            <person name="Morgado L.N."/>
            <person name="Niskanen T."/>
            <person name="Noordeloos M.E."/>
            <person name="Ohm R.A."/>
            <person name="Ortiz-Santana B."/>
            <person name="Ovrebo C."/>
            <person name="Racz N."/>
            <person name="Riley R."/>
            <person name="Savchenko A."/>
            <person name="Shiryaev A."/>
            <person name="Soop K."/>
            <person name="Spirin V."/>
            <person name="Szebenyi C."/>
            <person name="Tomsovsky M."/>
            <person name="Tulloss R.E."/>
            <person name="Uehling J."/>
            <person name="Grigoriev I.V."/>
            <person name="Vagvolgyi C."/>
            <person name="Papp T."/>
            <person name="Martin F.M."/>
            <person name="Miettinen O."/>
            <person name="Hibbett D.S."/>
            <person name="Nagy L.G."/>
        </authorList>
    </citation>
    <scope>NUCLEOTIDE SEQUENCE [LARGE SCALE GENOMIC DNA]</scope>
    <source>
        <strain evidence="1 2">CBS 309.79</strain>
    </source>
</reference>
<dbReference type="Proteomes" id="UP000305067">
    <property type="component" value="Unassembled WGS sequence"/>
</dbReference>
<accession>A0A5C3Q1K1</accession>
<dbReference type="OrthoDB" id="10261556at2759"/>
<sequence>MLTCRRRQGINLAEIDLVIRWRETCDACTLWQQCGRGARDFLRTAIAISWWSQVCLTGRSRREQTELTS</sequence>
<dbReference type="AlphaFoldDB" id="A0A5C3Q1K1"/>
<dbReference type="EMBL" id="ML178870">
    <property type="protein sequence ID" value="TFK95974.1"/>
    <property type="molecule type" value="Genomic_DNA"/>
</dbReference>
<gene>
    <name evidence="1" type="ORF">BDV98DRAFT_516715</name>
</gene>
<proteinExistence type="predicted"/>
<keyword evidence="2" id="KW-1185">Reference proteome</keyword>
<protein>
    <recommendedName>
        <fullName evidence="3">Helicase C-terminal domain-containing protein</fullName>
    </recommendedName>
</protein>
<evidence type="ECO:0000313" key="1">
    <source>
        <dbReference type="EMBL" id="TFK95974.1"/>
    </source>
</evidence>